<evidence type="ECO:0000259" key="1">
    <source>
        <dbReference type="Pfam" id="PF00534"/>
    </source>
</evidence>
<dbReference type="Pfam" id="PF00534">
    <property type="entry name" value="Glycos_transf_1"/>
    <property type="match status" value="1"/>
</dbReference>
<gene>
    <name evidence="3" type="primary">pigA</name>
    <name evidence="3" type="ordered locus">MA_2173</name>
</gene>
<keyword evidence="4" id="KW-1185">Reference proteome</keyword>
<dbReference type="InterPro" id="IPR001296">
    <property type="entry name" value="Glyco_trans_1"/>
</dbReference>
<dbReference type="InParanoid" id="Q8TNV5"/>
<dbReference type="InterPro" id="IPR028098">
    <property type="entry name" value="Glyco_trans_4-like_N"/>
</dbReference>
<feature type="domain" description="Glycosyltransferase subfamily 4-like N-terminal" evidence="2">
    <location>
        <begin position="25"/>
        <end position="192"/>
    </location>
</feature>
<dbReference type="GeneID" id="1474061"/>
<accession>Q8TNV5</accession>
<evidence type="ECO:0000259" key="2">
    <source>
        <dbReference type="Pfam" id="PF13439"/>
    </source>
</evidence>
<dbReference type="PANTHER" id="PTHR12526:SF625">
    <property type="entry name" value="PHOSPHATIDYLINOSITOL GLYCAN-CLASS A"/>
    <property type="match status" value="1"/>
</dbReference>
<dbReference type="Gene3D" id="3.40.50.2000">
    <property type="entry name" value="Glycogen Phosphorylase B"/>
    <property type="match status" value="2"/>
</dbReference>
<sequence length="387" mass="43766">MRYISGLIIMRICVITSANFPPEEGIGNYIYNMSKELIRKGNQVTIITRGSLRKTYREDFDGIALYKVPFIFAYPFHVHIHGFFVNKLLKSIEQDFDLIHIHTPLPPIIKSHIPIVVTVHSPMINGAKAIDITDLFSLATKFQAKYISYPLEKKLLRYAGLISTVSINVSKELEEYGFNSENITVIYNGVDENLFSPVVKNCGEKYILYTGRISYGKGLVELVECAKEICMCRGDIRFILAGDGPLLSDFKERVKDFNLEDRIEFLGHVNRNEIVKLYQNAHLFVFPSYYEGLPGSLLEAMSCKLPIVATKVPGNIELIENNVNGILVPSKDSNALKEAVLTMLDDAEMRLRLGEKARDTIIKNGFTWNSVSNNILQCYHSVQKIGN</sequence>
<evidence type="ECO:0000313" key="4">
    <source>
        <dbReference type="Proteomes" id="UP000002487"/>
    </source>
</evidence>
<dbReference type="STRING" id="188937.MA_2173"/>
<dbReference type="KEGG" id="mac:MA_2173"/>
<dbReference type="CAZy" id="GT4">
    <property type="family name" value="Glycosyltransferase Family 4"/>
</dbReference>
<dbReference type="CDD" id="cd03801">
    <property type="entry name" value="GT4_PimA-like"/>
    <property type="match status" value="1"/>
</dbReference>
<dbReference type="Pfam" id="PF13439">
    <property type="entry name" value="Glyco_transf_4"/>
    <property type="match status" value="1"/>
</dbReference>
<protein>
    <submittedName>
        <fullName evidence="3">Phosphatidylinositol glycan-class A</fullName>
    </submittedName>
</protein>
<proteinExistence type="predicted"/>
<dbReference type="Proteomes" id="UP000002487">
    <property type="component" value="Chromosome"/>
</dbReference>
<dbReference type="PhylomeDB" id="Q8TNV5"/>
<dbReference type="RefSeq" id="WP_011022158.1">
    <property type="nucleotide sequence ID" value="NC_003552.1"/>
</dbReference>
<dbReference type="PANTHER" id="PTHR12526">
    <property type="entry name" value="GLYCOSYLTRANSFERASE"/>
    <property type="match status" value="1"/>
</dbReference>
<reference evidence="3 4" key="1">
    <citation type="journal article" date="2002" name="Genome Res.">
        <title>The genome of Methanosarcina acetivorans reveals extensive metabolic and physiological diversity.</title>
        <authorList>
            <person name="Galagan J.E."/>
            <person name="Nusbaum C."/>
            <person name="Roy A."/>
            <person name="Endrizzi M.G."/>
            <person name="Macdonald P."/>
            <person name="FitzHugh W."/>
            <person name="Calvo S."/>
            <person name="Engels R."/>
            <person name="Smirnov S."/>
            <person name="Atnoor D."/>
            <person name="Brown A."/>
            <person name="Allen N."/>
            <person name="Naylor J."/>
            <person name="Stange-Thomann N."/>
            <person name="DeArellano K."/>
            <person name="Johnson R."/>
            <person name="Linton L."/>
            <person name="McEwan P."/>
            <person name="McKernan K."/>
            <person name="Talamas J."/>
            <person name="Tirrell A."/>
            <person name="Ye W."/>
            <person name="Zimmer A."/>
            <person name="Barber R.D."/>
            <person name="Cann I."/>
            <person name="Graham D.E."/>
            <person name="Grahame D.A."/>
            <person name="Guss A."/>
            <person name="Hedderich R."/>
            <person name="Ingram-Smith C."/>
            <person name="Kuettner C.H."/>
            <person name="Krzycki J.A."/>
            <person name="Leigh J.A."/>
            <person name="Li W."/>
            <person name="Liu J."/>
            <person name="Mukhopadhyay B."/>
            <person name="Reeve J.N."/>
            <person name="Smith K."/>
            <person name="Springer T.A."/>
            <person name="Umayam L.A."/>
            <person name="White O."/>
            <person name="White R.H."/>
            <person name="de Macario E.C."/>
            <person name="Ferry J.G."/>
            <person name="Jarrell K.F."/>
            <person name="Jing H."/>
            <person name="Macario A.J.L."/>
            <person name="Paulsen I."/>
            <person name="Pritchett M."/>
            <person name="Sowers K.R."/>
            <person name="Swanson R.V."/>
            <person name="Zinder S.H."/>
            <person name="Lander E."/>
            <person name="Metcalf W.W."/>
            <person name="Birren B."/>
        </authorList>
    </citation>
    <scope>NUCLEOTIDE SEQUENCE [LARGE SCALE GENOMIC DNA]</scope>
    <source>
        <strain evidence="4">ATCC 35395 / DSM 2834 / JCM 12185 / C2A</strain>
    </source>
</reference>
<dbReference type="SUPFAM" id="SSF53756">
    <property type="entry name" value="UDP-Glycosyltransferase/glycogen phosphorylase"/>
    <property type="match status" value="1"/>
</dbReference>
<dbReference type="EMBL" id="AE010299">
    <property type="protein sequence ID" value="AAM05570.1"/>
    <property type="molecule type" value="Genomic_DNA"/>
</dbReference>
<dbReference type="HOGENOM" id="CLU_009583_2_1_2"/>
<dbReference type="AlphaFoldDB" id="Q8TNV5"/>
<organism evidence="3 4">
    <name type="scientific">Methanosarcina acetivorans (strain ATCC 35395 / DSM 2834 / JCM 12185 / C2A)</name>
    <dbReference type="NCBI Taxonomy" id="188937"/>
    <lineage>
        <taxon>Archaea</taxon>
        <taxon>Methanobacteriati</taxon>
        <taxon>Methanobacteriota</taxon>
        <taxon>Stenosarchaea group</taxon>
        <taxon>Methanomicrobia</taxon>
        <taxon>Methanosarcinales</taxon>
        <taxon>Methanosarcinaceae</taxon>
        <taxon>Methanosarcina</taxon>
    </lineage>
</organism>
<dbReference type="GO" id="GO:0016757">
    <property type="term" value="F:glycosyltransferase activity"/>
    <property type="evidence" value="ECO:0000318"/>
    <property type="project" value="GO_Central"/>
</dbReference>
<dbReference type="EnsemblBacteria" id="AAM05570">
    <property type="protein sequence ID" value="AAM05570"/>
    <property type="gene ID" value="MA_2173"/>
</dbReference>
<feature type="domain" description="Glycosyl transferase family 1" evidence="1">
    <location>
        <begin position="194"/>
        <end position="359"/>
    </location>
</feature>
<name>Q8TNV5_METAC</name>
<evidence type="ECO:0000313" key="3">
    <source>
        <dbReference type="EMBL" id="AAM05570.1"/>
    </source>
</evidence>